<comment type="caution">
    <text evidence="2">The sequence shown here is derived from an EMBL/GenBank/DDBJ whole genome shotgun (WGS) entry which is preliminary data.</text>
</comment>
<evidence type="ECO:0000313" key="2">
    <source>
        <dbReference type="EMBL" id="RYB03132.1"/>
    </source>
</evidence>
<accession>A0A4Q2RD69</accession>
<feature type="domain" description="AB hydrolase-1" evidence="1">
    <location>
        <begin position="12"/>
        <end position="239"/>
    </location>
</feature>
<dbReference type="InterPro" id="IPR000073">
    <property type="entry name" value="AB_hydrolase_1"/>
</dbReference>
<keyword evidence="3" id="KW-1185">Reference proteome</keyword>
<organism evidence="2 3">
    <name type="scientific">Lichenibacterium ramalinae</name>
    <dbReference type="NCBI Taxonomy" id="2316527"/>
    <lineage>
        <taxon>Bacteria</taxon>
        <taxon>Pseudomonadati</taxon>
        <taxon>Pseudomonadota</taxon>
        <taxon>Alphaproteobacteria</taxon>
        <taxon>Hyphomicrobiales</taxon>
        <taxon>Lichenihabitantaceae</taxon>
        <taxon>Lichenibacterium</taxon>
    </lineage>
</organism>
<reference evidence="2 3" key="2">
    <citation type="submission" date="2019-02" db="EMBL/GenBank/DDBJ databases">
        <title>'Lichenibacterium ramalinii' gen. nov. sp. nov., 'Lichenibacterium minor' gen. nov. sp. nov.</title>
        <authorList>
            <person name="Pankratov T."/>
        </authorList>
    </citation>
    <scope>NUCLEOTIDE SEQUENCE [LARGE SCALE GENOMIC DNA]</scope>
    <source>
        <strain evidence="2 3">RmlP001</strain>
    </source>
</reference>
<dbReference type="EMBL" id="QYBC01000016">
    <property type="protein sequence ID" value="RYB03132.1"/>
    <property type="molecule type" value="Genomic_DNA"/>
</dbReference>
<proteinExistence type="predicted"/>
<reference evidence="2 3" key="1">
    <citation type="submission" date="2018-09" db="EMBL/GenBank/DDBJ databases">
        <authorList>
            <person name="Grouzdev D.S."/>
            <person name="Krutkina M.S."/>
        </authorList>
    </citation>
    <scope>NUCLEOTIDE SEQUENCE [LARGE SCALE GENOMIC DNA]</scope>
    <source>
        <strain evidence="2 3">RmlP001</strain>
    </source>
</reference>
<dbReference type="InterPro" id="IPR029058">
    <property type="entry name" value="AB_hydrolase_fold"/>
</dbReference>
<dbReference type="Gene3D" id="3.40.50.1820">
    <property type="entry name" value="alpha/beta hydrolase"/>
    <property type="match status" value="1"/>
</dbReference>
<dbReference type="PANTHER" id="PTHR43798">
    <property type="entry name" value="MONOACYLGLYCEROL LIPASE"/>
    <property type="match status" value="1"/>
</dbReference>
<protein>
    <submittedName>
        <fullName evidence="2">Alpha/beta hydrolase</fullName>
    </submittedName>
</protein>
<dbReference type="Pfam" id="PF12697">
    <property type="entry name" value="Abhydrolase_6"/>
    <property type="match status" value="1"/>
</dbReference>
<dbReference type="AlphaFoldDB" id="A0A4Q2RD69"/>
<evidence type="ECO:0000313" key="3">
    <source>
        <dbReference type="Proteomes" id="UP000289411"/>
    </source>
</evidence>
<evidence type="ECO:0000259" key="1">
    <source>
        <dbReference type="Pfam" id="PF12697"/>
    </source>
</evidence>
<gene>
    <name evidence="2" type="ORF">D3272_18425</name>
</gene>
<name>A0A4Q2RD69_9HYPH</name>
<dbReference type="PRINTS" id="PR00111">
    <property type="entry name" value="ABHYDROLASE"/>
</dbReference>
<dbReference type="SUPFAM" id="SSF53474">
    <property type="entry name" value="alpha/beta-Hydrolases"/>
    <property type="match status" value="1"/>
</dbReference>
<sequence>MTADDMRLGPMGALAERFHCIAFDRPGHGWSDHRRGVDASLWSQAATLRAAVRALGLSRPLLCGHSFGAAVALAYGMDHPAEVAGVVALAPICFPEPRLEQALFGPRAIPGPGELLSRILGATTDPVLLPALWRAMFLPQAMPARFAASFPFARAGRPEQIVTEAENAAALWGDLSRSALAYGRCAVPVRILCGGADIVVNTFTQGALAAAVIPGARFDLLPGAGHMLHHLDPEAVAAAVAALAEG</sequence>
<dbReference type="OrthoDB" id="9815441at2"/>
<dbReference type="GO" id="GO:0016787">
    <property type="term" value="F:hydrolase activity"/>
    <property type="evidence" value="ECO:0007669"/>
    <property type="project" value="UniProtKB-KW"/>
</dbReference>
<keyword evidence="2" id="KW-0378">Hydrolase</keyword>
<dbReference type="Proteomes" id="UP000289411">
    <property type="component" value="Unassembled WGS sequence"/>
</dbReference>
<dbReference type="InterPro" id="IPR050266">
    <property type="entry name" value="AB_hydrolase_sf"/>
</dbReference>